<dbReference type="Proteomes" id="UP000694888">
    <property type="component" value="Unplaced"/>
</dbReference>
<dbReference type="RefSeq" id="NP_001191592.1">
    <property type="nucleotide sequence ID" value="NM_001204663.1"/>
</dbReference>
<comment type="cofactor">
    <cofactor evidence="1">
        <name>Zn(2+)</name>
        <dbReference type="ChEBI" id="CHEBI:29105"/>
    </cofactor>
</comment>
<sequence length="787" mass="88172">MAPEIPLDIQRLQFQRTTSHWPEEQKSKAVWRLIALLVVLVLALVAIVVLSIVIVRIREDNKTTVKPEPSSGSDGTTSAASGSGGTTSAASGSGGTTSADSDGKICVHEGCVTAAARIMSNLDKSVHPCDNFYNFACANWEYDRDIPKDSAALSVLSELGKKVDRQVKLIIEAPSPPDELPVVTKAKNLYKSCLDLETMDARGIDPYKQWLSSTIGEWPLISSAFNESEFDITDAIRKANIYGPGPVVAFYVGTDDKNSSKKILKIDQPAFGLPGQRYYRVPRNDTYIKAYETYLYRVAEALGFADPATAEKDVADVVDFEMQIAQISVRPAIRRNANAVFNPMTLAELDQDFSSPELNFSRLITTVMSAPEVAVSVGDDEIIMNRSPPYFRNLTDLLRNTPKKTIANYIIWRITISYLGTLTQVFKDIRFEFTKAIYGIETVQPRELFCTSFVRRNVGFIISKPFVDKFFSPEAKDVALEMISGLQSAFNEIVDEVEWMDEETKVVAREKNDAIVSKIGYPEFVINSTRLTELYENYTYGNDTYFENILSKNKVNVDSSFRSLRELVDKEQWFRSPPTVNAYYNKAGNEIVFPAGILQSPVFHVDFPKYLNYGSIGVIIGHEITHGFDDKGRLYDKNGNLNQWWSNSAIEKFNTQKQCIIDQYGAYVMDQVELNLNGIRTQGENIADNGVSKSLSGRTKLGQSTRKEEPTLPGLQYTNDQLFFISFGQTWCNMYRNDALISSIRSGVHSPGQYRVIGSLQNSEDFARVFNCPSTSYMNAANKCQVW</sequence>
<dbReference type="CDD" id="cd08662">
    <property type="entry name" value="M13"/>
    <property type="match status" value="1"/>
</dbReference>
<evidence type="ECO:0000313" key="11">
    <source>
        <dbReference type="EMBL" id="AAD51382.1"/>
    </source>
</evidence>
<evidence type="ECO:0000313" key="13">
    <source>
        <dbReference type="RefSeq" id="NP_001191592.1"/>
    </source>
</evidence>
<dbReference type="OrthoDB" id="6475849at2759"/>
<keyword evidence="8" id="KW-0812">Transmembrane</keyword>
<dbReference type="GO" id="GO:0005886">
    <property type="term" value="C:plasma membrane"/>
    <property type="evidence" value="ECO:0007669"/>
    <property type="project" value="TreeGrafter"/>
</dbReference>
<feature type="compositionally biased region" description="Low complexity" evidence="7">
    <location>
        <begin position="70"/>
        <end position="100"/>
    </location>
</feature>
<dbReference type="GO" id="GO:0046872">
    <property type="term" value="F:metal ion binding"/>
    <property type="evidence" value="ECO:0007669"/>
    <property type="project" value="UniProtKB-KW"/>
</dbReference>
<dbReference type="CTD" id="100533373"/>
<dbReference type="GeneID" id="100533373"/>
<evidence type="ECO:0000259" key="10">
    <source>
        <dbReference type="Pfam" id="PF05649"/>
    </source>
</evidence>
<dbReference type="SUPFAM" id="SSF55486">
    <property type="entry name" value="Metalloproteases ('zincins'), catalytic domain"/>
    <property type="match status" value="1"/>
</dbReference>
<keyword evidence="4" id="KW-0378">Hydrolase</keyword>
<dbReference type="PANTHER" id="PTHR11733:SF133">
    <property type="entry name" value="PHOSPHATE-REGULATING NEUTRAL ENDOPEPTIDASE PHEX"/>
    <property type="match status" value="1"/>
</dbReference>
<dbReference type="PROSITE" id="PS51885">
    <property type="entry name" value="NEPRILYSIN"/>
    <property type="match status" value="1"/>
</dbReference>
<evidence type="ECO:0000313" key="12">
    <source>
        <dbReference type="Proteomes" id="UP000694888"/>
    </source>
</evidence>
<evidence type="ECO:0000256" key="7">
    <source>
        <dbReference type="SAM" id="MobiDB-lite"/>
    </source>
</evidence>
<evidence type="ECO:0000256" key="3">
    <source>
        <dbReference type="ARBA" id="ARBA00022723"/>
    </source>
</evidence>
<keyword evidence="2" id="KW-0645">Protease</keyword>
<evidence type="ECO:0000256" key="4">
    <source>
        <dbReference type="ARBA" id="ARBA00022801"/>
    </source>
</evidence>
<reference evidence="11 13" key="1">
    <citation type="journal article" date="1999" name="J. Neurosci.">
        <title>Cloning and characterization of Aplysia neutral endopeptidase, a metallo-endopeptidase involved in the extracellular metabolism of neuropeptides in Aplysia californica.</title>
        <authorList>
            <person name="Zappulla J.P."/>
            <person name="Wickham L."/>
            <person name="Bawab W."/>
            <person name="Yang X.F."/>
            <person name="Storozhuk M.V."/>
            <person name="Castellucci V.F."/>
            <person name="DesGroseillers L."/>
        </authorList>
    </citation>
    <scope>NUCLEOTIDE SEQUENCE</scope>
</reference>
<dbReference type="PRINTS" id="PR00786">
    <property type="entry name" value="NEPRILYSIN"/>
</dbReference>
<dbReference type="AlphaFoldDB" id="Q9UA44"/>
<name>Q9UA44_APLCA</name>
<evidence type="ECO:0000256" key="5">
    <source>
        <dbReference type="ARBA" id="ARBA00022833"/>
    </source>
</evidence>
<feature type="region of interest" description="Disordered" evidence="7">
    <location>
        <begin position="63"/>
        <end position="101"/>
    </location>
</feature>
<dbReference type="InterPro" id="IPR018497">
    <property type="entry name" value="Peptidase_M13_C"/>
</dbReference>
<keyword evidence="5" id="KW-0862">Zinc</keyword>
<feature type="transmembrane region" description="Helical" evidence="8">
    <location>
        <begin position="33"/>
        <end position="55"/>
    </location>
</feature>
<dbReference type="Gene3D" id="3.40.390.10">
    <property type="entry name" value="Collagenase (Catalytic Domain)"/>
    <property type="match status" value="1"/>
</dbReference>
<dbReference type="InterPro" id="IPR024079">
    <property type="entry name" value="MetalloPept_cat_dom_sf"/>
</dbReference>
<gene>
    <name evidence="11 13" type="primary">NEP</name>
</gene>
<dbReference type="InterPro" id="IPR042089">
    <property type="entry name" value="Peptidase_M13_dom_2"/>
</dbReference>
<keyword evidence="8" id="KW-1133">Transmembrane helix</keyword>
<keyword evidence="8" id="KW-0472">Membrane</keyword>
<proteinExistence type="evidence at transcript level"/>
<keyword evidence="3" id="KW-0479">Metal-binding</keyword>
<evidence type="ECO:0000259" key="9">
    <source>
        <dbReference type="Pfam" id="PF01431"/>
    </source>
</evidence>
<dbReference type="Pfam" id="PF01431">
    <property type="entry name" value="Peptidase_M13"/>
    <property type="match status" value="1"/>
</dbReference>
<dbReference type="EMBL" id="AF104361">
    <property type="protein sequence ID" value="AAD51382.1"/>
    <property type="molecule type" value="mRNA"/>
</dbReference>
<dbReference type="PANTHER" id="PTHR11733">
    <property type="entry name" value="ZINC METALLOPROTEASE FAMILY M13 NEPRILYSIN-RELATED"/>
    <property type="match status" value="1"/>
</dbReference>
<dbReference type="InterPro" id="IPR000718">
    <property type="entry name" value="Peptidase_M13"/>
</dbReference>
<evidence type="ECO:0000256" key="2">
    <source>
        <dbReference type="ARBA" id="ARBA00022670"/>
    </source>
</evidence>
<evidence type="ECO:0000256" key="6">
    <source>
        <dbReference type="ARBA" id="ARBA00023049"/>
    </source>
</evidence>
<evidence type="ECO:0000256" key="8">
    <source>
        <dbReference type="SAM" id="Phobius"/>
    </source>
</evidence>
<dbReference type="GO" id="GO:0016485">
    <property type="term" value="P:protein processing"/>
    <property type="evidence" value="ECO:0007669"/>
    <property type="project" value="TreeGrafter"/>
</dbReference>
<keyword evidence="12" id="KW-1185">Reference proteome</keyword>
<keyword evidence="6" id="KW-0482">Metalloprotease</keyword>
<reference evidence="13" key="2">
    <citation type="submission" date="2025-05" db="UniProtKB">
        <authorList>
            <consortium name="RefSeq"/>
        </authorList>
    </citation>
    <scope>IDENTIFICATION</scope>
</reference>
<feature type="domain" description="Peptidase M13 N-terminal" evidence="10">
    <location>
        <begin position="128"/>
        <end position="522"/>
    </location>
</feature>
<dbReference type="InterPro" id="IPR008753">
    <property type="entry name" value="Peptidase_M13_N"/>
</dbReference>
<dbReference type="GO" id="GO:0004222">
    <property type="term" value="F:metalloendopeptidase activity"/>
    <property type="evidence" value="ECO:0007669"/>
    <property type="project" value="InterPro"/>
</dbReference>
<evidence type="ECO:0000256" key="1">
    <source>
        <dbReference type="ARBA" id="ARBA00001947"/>
    </source>
</evidence>
<organism evidence="11">
    <name type="scientific">Aplysia californica</name>
    <name type="common">California sea hare</name>
    <dbReference type="NCBI Taxonomy" id="6500"/>
    <lineage>
        <taxon>Eukaryota</taxon>
        <taxon>Metazoa</taxon>
        <taxon>Spiralia</taxon>
        <taxon>Lophotrochozoa</taxon>
        <taxon>Mollusca</taxon>
        <taxon>Gastropoda</taxon>
        <taxon>Heterobranchia</taxon>
        <taxon>Euthyneura</taxon>
        <taxon>Tectipleura</taxon>
        <taxon>Aplysiida</taxon>
        <taxon>Aplysioidea</taxon>
        <taxon>Aplysiidae</taxon>
        <taxon>Aplysia</taxon>
    </lineage>
</organism>
<dbReference type="Gene3D" id="1.10.1380.10">
    <property type="entry name" value="Neutral endopeptidase , domain2"/>
    <property type="match status" value="1"/>
</dbReference>
<feature type="domain" description="Peptidase M13 C-terminal" evidence="9">
    <location>
        <begin position="581"/>
        <end position="786"/>
    </location>
</feature>
<dbReference type="Pfam" id="PF05649">
    <property type="entry name" value="Peptidase_M13_N"/>
    <property type="match status" value="1"/>
</dbReference>
<accession>Q9UA44</accession>
<protein>
    <submittedName>
        <fullName evidence="11 13">Neutral endopeptidase</fullName>
    </submittedName>
</protein>